<comment type="similarity">
    <text evidence="3">Belongs to the VTA1 family.</text>
</comment>
<dbReference type="Proteomes" id="UP000091956">
    <property type="component" value="Unassembled WGS sequence"/>
</dbReference>
<feature type="compositionally biased region" description="Low complexity" evidence="9">
    <location>
        <begin position="258"/>
        <end position="268"/>
    </location>
</feature>
<comment type="subcellular location">
    <subcellularLocation>
        <location evidence="2">Cytoplasm</location>
    </subcellularLocation>
    <subcellularLocation>
        <location evidence="1">Endosome membrane</location>
        <topology evidence="1">Peripheral membrane protein</topology>
    </subcellularLocation>
</comment>
<dbReference type="InterPro" id="IPR044538">
    <property type="entry name" value="Vta1-like"/>
</dbReference>
<evidence type="ECO:0000256" key="3">
    <source>
        <dbReference type="ARBA" id="ARBA00007895"/>
    </source>
</evidence>
<dbReference type="GO" id="GO:0015031">
    <property type="term" value="P:protein transport"/>
    <property type="evidence" value="ECO:0007669"/>
    <property type="project" value="UniProtKB-KW"/>
</dbReference>
<dbReference type="AlphaFoldDB" id="A0A1B8GQC6"/>
<protein>
    <recommendedName>
        <fullName evidence="14">Vacuolar protein sorting-associated protein vta1</fullName>
    </recommendedName>
</protein>
<feature type="compositionally biased region" description="Polar residues" evidence="9">
    <location>
        <begin position="180"/>
        <end position="193"/>
    </location>
</feature>
<organism evidence="12 13">
    <name type="scientific">Pseudogymnoascus verrucosus</name>
    <dbReference type="NCBI Taxonomy" id="342668"/>
    <lineage>
        <taxon>Eukaryota</taxon>
        <taxon>Fungi</taxon>
        <taxon>Dikarya</taxon>
        <taxon>Ascomycota</taxon>
        <taxon>Pezizomycotina</taxon>
        <taxon>Leotiomycetes</taxon>
        <taxon>Thelebolales</taxon>
        <taxon>Thelebolaceae</taxon>
        <taxon>Pseudogymnoascus</taxon>
    </lineage>
</organism>
<keyword evidence="5" id="KW-0963">Cytoplasm</keyword>
<evidence type="ECO:0000256" key="8">
    <source>
        <dbReference type="ARBA" id="ARBA00023136"/>
    </source>
</evidence>
<dbReference type="InterPro" id="IPR041212">
    <property type="entry name" value="Vta1_C"/>
</dbReference>
<feature type="domain" description="Vta1/callose synthase N-terminal" evidence="10">
    <location>
        <begin position="14"/>
        <end position="158"/>
    </location>
</feature>
<proteinExistence type="inferred from homology"/>
<dbReference type="Pfam" id="PF04652">
    <property type="entry name" value="Vta1"/>
    <property type="match status" value="1"/>
</dbReference>
<evidence type="ECO:0000256" key="2">
    <source>
        <dbReference type="ARBA" id="ARBA00004496"/>
    </source>
</evidence>
<evidence type="ECO:0000256" key="1">
    <source>
        <dbReference type="ARBA" id="ARBA00004481"/>
    </source>
</evidence>
<gene>
    <name evidence="12" type="ORF">VE01_04028</name>
</gene>
<reference evidence="13" key="2">
    <citation type="journal article" date="2018" name="Nat. Commun.">
        <title>Extreme sensitivity to ultraviolet light in the fungal pathogen causing white-nose syndrome of bats.</title>
        <authorList>
            <person name="Palmer J.M."/>
            <person name="Drees K.P."/>
            <person name="Foster J.T."/>
            <person name="Lindner D.L."/>
        </authorList>
    </citation>
    <scope>NUCLEOTIDE SEQUENCE [LARGE SCALE GENOMIC DNA]</scope>
    <source>
        <strain evidence="13">UAMH 10579</strain>
    </source>
</reference>
<dbReference type="GO" id="GO:0032511">
    <property type="term" value="P:late endosome to vacuole transport via multivesicular body sorting pathway"/>
    <property type="evidence" value="ECO:0007669"/>
    <property type="project" value="InterPro"/>
</dbReference>
<dbReference type="Pfam" id="PF18097">
    <property type="entry name" value="Vta1_C"/>
    <property type="match status" value="1"/>
</dbReference>
<dbReference type="GO" id="GO:0005771">
    <property type="term" value="C:multivesicular body"/>
    <property type="evidence" value="ECO:0007669"/>
    <property type="project" value="TreeGrafter"/>
</dbReference>
<evidence type="ECO:0000259" key="10">
    <source>
        <dbReference type="Pfam" id="PF04652"/>
    </source>
</evidence>
<evidence type="ECO:0000256" key="6">
    <source>
        <dbReference type="ARBA" id="ARBA00022753"/>
    </source>
</evidence>
<evidence type="ECO:0000256" key="4">
    <source>
        <dbReference type="ARBA" id="ARBA00022448"/>
    </source>
</evidence>
<dbReference type="InterPro" id="IPR039431">
    <property type="entry name" value="Vta1/CALS_N"/>
</dbReference>
<reference evidence="12 13" key="1">
    <citation type="submission" date="2016-03" db="EMBL/GenBank/DDBJ databases">
        <title>Comparative genomics of Pseudogymnoascus destructans, the fungus causing white-nose syndrome of bats.</title>
        <authorList>
            <person name="Palmer J.M."/>
            <person name="Drees K.P."/>
            <person name="Foster J.T."/>
            <person name="Lindner D.L."/>
        </authorList>
    </citation>
    <scope>NUCLEOTIDE SEQUENCE [LARGE SCALE GENOMIC DNA]</scope>
    <source>
        <strain evidence="12 13">UAMH 10579</strain>
    </source>
</reference>
<dbReference type="GO" id="GO:0010008">
    <property type="term" value="C:endosome membrane"/>
    <property type="evidence" value="ECO:0007669"/>
    <property type="project" value="UniProtKB-SubCell"/>
</dbReference>
<dbReference type="PRINTS" id="PR01217">
    <property type="entry name" value="PRICHEXTENSN"/>
</dbReference>
<feature type="region of interest" description="Disordered" evidence="9">
    <location>
        <begin position="158"/>
        <end position="206"/>
    </location>
</feature>
<name>A0A1B8GQC6_9PEZI</name>
<evidence type="ECO:0000313" key="12">
    <source>
        <dbReference type="EMBL" id="OBT98031.2"/>
    </source>
</evidence>
<keyword evidence="4" id="KW-0813">Transport</keyword>
<evidence type="ECO:0000259" key="11">
    <source>
        <dbReference type="Pfam" id="PF18097"/>
    </source>
</evidence>
<keyword evidence="13" id="KW-1185">Reference proteome</keyword>
<dbReference type="PANTHER" id="PTHR46009">
    <property type="entry name" value="VACUOLAR PROTEIN SORTING-ASSOCIATED PROTEIN VTA1 HOMOLOG"/>
    <property type="match status" value="1"/>
</dbReference>
<dbReference type="Gene3D" id="1.20.5.420">
    <property type="entry name" value="Immunoglobulin FC, subunit C"/>
    <property type="match status" value="1"/>
</dbReference>
<feature type="domain" description="Vta1 C-terminal" evidence="11">
    <location>
        <begin position="402"/>
        <end position="435"/>
    </location>
</feature>
<dbReference type="PANTHER" id="PTHR46009:SF1">
    <property type="entry name" value="VACUOLAR PROTEIN SORTING-ASSOCIATED PROTEIN VTA1 HOMOLOG"/>
    <property type="match status" value="1"/>
</dbReference>
<evidence type="ECO:0000256" key="7">
    <source>
        <dbReference type="ARBA" id="ARBA00022927"/>
    </source>
</evidence>
<keyword evidence="8" id="KW-0472">Membrane</keyword>
<feature type="compositionally biased region" description="Polar residues" evidence="9">
    <location>
        <begin position="330"/>
        <end position="343"/>
    </location>
</feature>
<evidence type="ECO:0008006" key="14">
    <source>
        <dbReference type="Google" id="ProtNLM"/>
    </source>
</evidence>
<dbReference type="InterPro" id="IPR023175">
    <property type="entry name" value="Vta1/CALS_N_sf"/>
</dbReference>
<accession>A0A1B8GQC6</accession>
<dbReference type="Gene3D" id="1.25.40.270">
    <property type="entry name" value="Vacuolar protein sorting-associated protein vta1"/>
    <property type="match status" value="1"/>
</dbReference>
<evidence type="ECO:0000256" key="9">
    <source>
        <dbReference type="SAM" id="MobiDB-lite"/>
    </source>
</evidence>
<dbReference type="RefSeq" id="XP_059319816.1">
    <property type="nucleotide sequence ID" value="XM_059463587.1"/>
</dbReference>
<keyword evidence="7" id="KW-0653">Protein transport</keyword>
<feature type="region of interest" description="Disordered" evidence="9">
    <location>
        <begin position="219"/>
        <end position="363"/>
    </location>
</feature>
<sequence length="438" mass="47125">MAASLPAKLKANADIARFAQRAAQLEQVKPAIAYWCEYWIVNQLIARGLHNTDSECLQYTSKLMDKLEQTKSKYADDDAIIDDTAGQAYVEQFGLETFERADRAVQANKVTKQTADTFLAASTFLELLNIWGEADQEIQAKLRYAKWNAVRIIKAIKEGKDPNESNPIPEPGPEEAPDQASESELQQLGSNQSRPPPPTAEDVPDEQDLMSPHLAAQSLLNKSLHPSQEPSRQNTPPTASHPGPPPQLFNPSATSQNVSPIVPSPSASPHDRSGSLGGGYFPEVPTDARDIPSAPTTLPTHLPPTTSPKPSVISPPHEQPTLPTFPTVDYTPNTGHTADQNIDSYYSQSPPQPPAPPAATQAAYDAPPVSTIAAPVGSTLPPQPVATAPRPQATVVLDDVAVAKAQKHARWAISALNFEDSETAIRELRAALETLGAQ</sequence>
<feature type="compositionally biased region" description="Polar residues" evidence="9">
    <location>
        <begin position="219"/>
        <end position="235"/>
    </location>
</feature>
<evidence type="ECO:0000256" key="5">
    <source>
        <dbReference type="ARBA" id="ARBA00022490"/>
    </source>
</evidence>
<dbReference type="STRING" id="342668.A0A1B8GQC6"/>
<dbReference type="GeneID" id="28837414"/>
<evidence type="ECO:0000313" key="13">
    <source>
        <dbReference type="Proteomes" id="UP000091956"/>
    </source>
</evidence>
<keyword evidence="6" id="KW-0967">Endosome</keyword>
<dbReference type="EMBL" id="KV460219">
    <property type="protein sequence ID" value="OBT98031.2"/>
    <property type="molecule type" value="Genomic_DNA"/>
</dbReference>